<evidence type="ECO:0000259" key="1">
    <source>
        <dbReference type="PROSITE" id="PS51186"/>
    </source>
</evidence>
<reference evidence="2 3" key="1">
    <citation type="submission" date="2016-10" db="EMBL/GenBank/DDBJ databases">
        <title>Complete Genome Sequence of the Nonylphenol-Degrading Bacterium Sphingobium cloacae JCM 10874T.</title>
        <authorList>
            <person name="Ootsuka M."/>
            <person name="Nishizawa T."/>
            <person name="Ohta H."/>
        </authorList>
    </citation>
    <scope>NUCLEOTIDE SEQUENCE [LARGE SCALE GENOMIC DNA]</scope>
    <source>
        <strain evidence="2 3">JCM 10874</strain>
    </source>
</reference>
<dbReference type="PROSITE" id="PS51186">
    <property type="entry name" value="GNAT"/>
    <property type="match status" value="1"/>
</dbReference>
<dbReference type="InterPro" id="IPR000182">
    <property type="entry name" value="GNAT_dom"/>
</dbReference>
<organism evidence="2 3">
    <name type="scientific">Sphingobium cloacae</name>
    <dbReference type="NCBI Taxonomy" id="120107"/>
    <lineage>
        <taxon>Bacteria</taxon>
        <taxon>Pseudomonadati</taxon>
        <taxon>Pseudomonadota</taxon>
        <taxon>Alphaproteobacteria</taxon>
        <taxon>Sphingomonadales</taxon>
        <taxon>Sphingomonadaceae</taxon>
        <taxon>Sphingobium</taxon>
    </lineage>
</organism>
<dbReference type="Proteomes" id="UP000218272">
    <property type="component" value="Chromosome SCLO_1"/>
</dbReference>
<dbReference type="EMBL" id="AP017655">
    <property type="protein sequence ID" value="BAV64033.1"/>
    <property type="molecule type" value="Genomic_DNA"/>
</dbReference>
<feature type="domain" description="N-acetyltransferase" evidence="1">
    <location>
        <begin position="1"/>
        <end position="158"/>
    </location>
</feature>
<sequence length="158" mass="16758">MQPSDIPAVSGISDAVHGVFTEDAAIYAERLALYPAGCFMLDRDGSPMGYLVTHPWTTANPPPLNEPIGAIPADADCYYLHDLALLPEARGGRAGSAATQYAIDAARGAGQGAIILMAVGGADTFWRRQGFTDISGRLDPAKRASYGSDAVFMRREIQ</sequence>
<accession>A0A1E1F0J8</accession>
<dbReference type="GO" id="GO:0016747">
    <property type="term" value="F:acyltransferase activity, transferring groups other than amino-acyl groups"/>
    <property type="evidence" value="ECO:0007669"/>
    <property type="project" value="InterPro"/>
</dbReference>
<evidence type="ECO:0000313" key="3">
    <source>
        <dbReference type="Proteomes" id="UP000218272"/>
    </source>
</evidence>
<proteinExistence type="predicted"/>
<dbReference type="SUPFAM" id="SSF55729">
    <property type="entry name" value="Acyl-CoA N-acyltransferases (Nat)"/>
    <property type="match status" value="1"/>
</dbReference>
<dbReference type="CDD" id="cd04301">
    <property type="entry name" value="NAT_SF"/>
    <property type="match status" value="1"/>
</dbReference>
<protein>
    <recommendedName>
        <fullName evidence="1">N-acetyltransferase domain-containing protein</fullName>
    </recommendedName>
</protein>
<dbReference type="Gene3D" id="3.40.630.30">
    <property type="match status" value="1"/>
</dbReference>
<evidence type="ECO:0000313" key="2">
    <source>
        <dbReference type="EMBL" id="BAV64033.1"/>
    </source>
</evidence>
<keyword evidence="3" id="KW-1185">Reference proteome</keyword>
<dbReference type="KEGG" id="sclo:SCLO_1009930"/>
<name>A0A1E1F0J8_9SPHN</name>
<gene>
    <name evidence="2" type="ORF">SCLO_1009930</name>
</gene>
<dbReference type="AlphaFoldDB" id="A0A1E1F0J8"/>
<dbReference type="InterPro" id="IPR016181">
    <property type="entry name" value="Acyl_CoA_acyltransferase"/>
</dbReference>
<dbReference type="Pfam" id="PF00583">
    <property type="entry name" value="Acetyltransf_1"/>
    <property type="match status" value="1"/>
</dbReference>